<dbReference type="PROSITE" id="PS01124">
    <property type="entry name" value="HTH_ARAC_FAMILY_2"/>
    <property type="match status" value="1"/>
</dbReference>
<dbReference type="Pfam" id="PF02311">
    <property type="entry name" value="AraC_binding"/>
    <property type="match status" value="1"/>
</dbReference>
<dbReference type="Pfam" id="PF12833">
    <property type="entry name" value="HTH_18"/>
    <property type="match status" value="1"/>
</dbReference>
<protein>
    <submittedName>
        <fullName evidence="5">AraC-type DNA-binding protein</fullName>
    </submittedName>
</protein>
<dbReference type="SMART" id="SM00342">
    <property type="entry name" value="HTH_ARAC"/>
    <property type="match status" value="1"/>
</dbReference>
<dbReference type="GO" id="GO:0003700">
    <property type="term" value="F:DNA-binding transcription factor activity"/>
    <property type="evidence" value="ECO:0007669"/>
    <property type="project" value="InterPro"/>
</dbReference>
<dbReference type="AlphaFoldDB" id="A0A1T5PBB1"/>
<dbReference type="GO" id="GO:0043565">
    <property type="term" value="F:sequence-specific DNA binding"/>
    <property type="evidence" value="ECO:0007669"/>
    <property type="project" value="InterPro"/>
</dbReference>
<dbReference type="STRING" id="393003.SAMN05660461_5866"/>
<evidence type="ECO:0000259" key="4">
    <source>
        <dbReference type="PROSITE" id="PS01124"/>
    </source>
</evidence>
<dbReference type="InterPro" id="IPR037923">
    <property type="entry name" value="HTH-like"/>
</dbReference>
<keyword evidence="3" id="KW-0804">Transcription</keyword>
<evidence type="ECO:0000313" key="5">
    <source>
        <dbReference type="EMBL" id="SKD09966.1"/>
    </source>
</evidence>
<evidence type="ECO:0000256" key="2">
    <source>
        <dbReference type="ARBA" id="ARBA00023125"/>
    </source>
</evidence>
<dbReference type="InterPro" id="IPR018060">
    <property type="entry name" value="HTH_AraC"/>
</dbReference>
<evidence type="ECO:0000256" key="1">
    <source>
        <dbReference type="ARBA" id="ARBA00023015"/>
    </source>
</evidence>
<dbReference type="SUPFAM" id="SSF46689">
    <property type="entry name" value="Homeodomain-like"/>
    <property type="match status" value="1"/>
</dbReference>
<reference evidence="5 6" key="1">
    <citation type="submission" date="2017-02" db="EMBL/GenBank/DDBJ databases">
        <authorList>
            <person name="Peterson S.W."/>
        </authorList>
    </citation>
    <scope>NUCLEOTIDE SEQUENCE [LARGE SCALE GENOMIC DNA]</scope>
    <source>
        <strain evidence="5 6">DSM 18108</strain>
    </source>
</reference>
<dbReference type="RefSeq" id="WP_079473137.1">
    <property type="nucleotide sequence ID" value="NZ_FUZZ01000006.1"/>
</dbReference>
<dbReference type="EMBL" id="FUZZ01000006">
    <property type="protein sequence ID" value="SKD09966.1"/>
    <property type="molecule type" value="Genomic_DNA"/>
</dbReference>
<dbReference type="PANTHER" id="PTHR43280">
    <property type="entry name" value="ARAC-FAMILY TRANSCRIPTIONAL REGULATOR"/>
    <property type="match status" value="1"/>
</dbReference>
<keyword evidence="6" id="KW-1185">Reference proteome</keyword>
<dbReference type="SUPFAM" id="SSF51215">
    <property type="entry name" value="Regulatory protein AraC"/>
    <property type="match status" value="1"/>
</dbReference>
<dbReference type="InterPro" id="IPR009057">
    <property type="entry name" value="Homeodomain-like_sf"/>
</dbReference>
<proteinExistence type="predicted"/>
<dbReference type="Proteomes" id="UP000190166">
    <property type="component" value="Unassembled WGS sequence"/>
</dbReference>
<gene>
    <name evidence="5" type="ORF">SAMN05660461_5866</name>
</gene>
<keyword evidence="1" id="KW-0805">Transcription regulation</keyword>
<evidence type="ECO:0000313" key="6">
    <source>
        <dbReference type="Proteomes" id="UP000190166"/>
    </source>
</evidence>
<keyword evidence="2 5" id="KW-0238">DNA-binding</keyword>
<name>A0A1T5PBB1_9BACT</name>
<feature type="domain" description="HTH araC/xylS-type" evidence="4">
    <location>
        <begin position="185"/>
        <end position="283"/>
    </location>
</feature>
<dbReference type="PANTHER" id="PTHR43280:SF32">
    <property type="entry name" value="TRANSCRIPTIONAL REGULATORY PROTEIN"/>
    <property type="match status" value="1"/>
</dbReference>
<sequence>MTDNILTQSLKDITDQEISINKFIGTQNKEDFYKKAAHRRDDHYLFIFQKKGRSTIVIDFKEVELIESMVLCVLPGQIHYGIAADNNTEAWLITLDTNFVEEDYRRIFDDYYFQNTPVALSGLESASLNDCIELMASIAQNRRQLNFMPQVMYSLISTGIGMFASAYRRQENKDASLSRTHLLTQQFKRLLLQQFKTHKTTSAYATLLNITPAYLNDAVKQTTGFTVSFWIQQTIIVEAKRLLYATNASVKEIAWQLGFTDHAYFTRYFSNAEGQPPLQFRHNCRK</sequence>
<organism evidence="5 6">
    <name type="scientific">Chitinophaga ginsengisegetis</name>
    <dbReference type="NCBI Taxonomy" id="393003"/>
    <lineage>
        <taxon>Bacteria</taxon>
        <taxon>Pseudomonadati</taxon>
        <taxon>Bacteroidota</taxon>
        <taxon>Chitinophagia</taxon>
        <taxon>Chitinophagales</taxon>
        <taxon>Chitinophagaceae</taxon>
        <taxon>Chitinophaga</taxon>
    </lineage>
</organism>
<dbReference type="Gene3D" id="1.10.10.60">
    <property type="entry name" value="Homeodomain-like"/>
    <property type="match status" value="1"/>
</dbReference>
<evidence type="ECO:0000256" key="3">
    <source>
        <dbReference type="ARBA" id="ARBA00023163"/>
    </source>
</evidence>
<dbReference type="InterPro" id="IPR003313">
    <property type="entry name" value="AraC-bd"/>
</dbReference>
<accession>A0A1T5PBB1</accession>